<dbReference type="Proteomes" id="UP000298652">
    <property type="component" value="Chromosome 7"/>
</dbReference>
<evidence type="ECO:0000256" key="1">
    <source>
        <dbReference type="SAM" id="MobiDB-lite"/>
    </source>
</evidence>
<evidence type="ECO:0000313" key="2">
    <source>
        <dbReference type="EMBL" id="TKW03249.1"/>
    </source>
</evidence>
<proteinExistence type="predicted"/>
<dbReference type="AlphaFoldDB" id="A0A4U6TRE5"/>
<name>A0A4U6TRE5_SETVI</name>
<dbReference type="Gramene" id="TKW03249">
    <property type="protein sequence ID" value="TKW03249"/>
    <property type="gene ID" value="SEVIR_7G013200v2"/>
</dbReference>
<feature type="region of interest" description="Disordered" evidence="1">
    <location>
        <begin position="264"/>
        <end position="285"/>
    </location>
</feature>
<accession>A0A4U6TRE5</accession>
<keyword evidence="3" id="KW-1185">Reference proteome</keyword>
<organism evidence="2 3">
    <name type="scientific">Setaria viridis</name>
    <name type="common">Green bristlegrass</name>
    <name type="synonym">Setaria italica subsp. viridis</name>
    <dbReference type="NCBI Taxonomy" id="4556"/>
    <lineage>
        <taxon>Eukaryota</taxon>
        <taxon>Viridiplantae</taxon>
        <taxon>Streptophyta</taxon>
        <taxon>Embryophyta</taxon>
        <taxon>Tracheophyta</taxon>
        <taxon>Spermatophyta</taxon>
        <taxon>Magnoliopsida</taxon>
        <taxon>Liliopsida</taxon>
        <taxon>Poales</taxon>
        <taxon>Poaceae</taxon>
        <taxon>PACMAD clade</taxon>
        <taxon>Panicoideae</taxon>
        <taxon>Panicodae</taxon>
        <taxon>Paniceae</taxon>
        <taxon>Cenchrinae</taxon>
        <taxon>Setaria</taxon>
    </lineage>
</organism>
<evidence type="ECO:0000313" key="3">
    <source>
        <dbReference type="Proteomes" id="UP000298652"/>
    </source>
</evidence>
<feature type="compositionally biased region" description="Low complexity" evidence="1">
    <location>
        <begin position="264"/>
        <end position="282"/>
    </location>
</feature>
<sequence length="311" mass="29950">MKRGLCGSSRDLQRKVGPHHALGLGLNGTRTEAVLADPGAAVPDIAAGAGTTAPNAAGPVDDPGTRVAISIVVTAAVAAADARPALSATTTVSVPAAGAGVPVSATAAVSVAAAGAGVPVSTAAVVSVAVARASVPVSATAAAISVAAARAGVPVSAVAAISVAAAGRAFPSPPPLLSLSRLLVPPSPLPPSPPLLSEPPPRPTPWMPTLPRGLLLCLIIKVYYLTGRRNPRGSAVEAEGEKGVGFGPVPDCGTPPPIAAVEATSAGGPAASPTTPPLATGGVTARPGEVVDTRSAFFGANSAMKSRGAAL</sequence>
<protein>
    <submittedName>
        <fullName evidence="2">Uncharacterized protein</fullName>
    </submittedName>
</protein>
<dbReference type="EMBL" id="CM016558">
    <property type="protein sequence ID" value="TKW03249.1"/>
    <property type="molecule type" value="Genomic_DNA"/>
</dbReference>
<reference evidence="2" key="1">
    <citation type="submission" date="2019-03" db="EMBL/GenBank/DDBJ databases">
        <title>WGS assembly of Setaria viridis.</title>
        <authorList>
            <person name="Huang P."/>
            <person name="Jenkins J."/>
            <person name="Grimwood J."/>
            <person name="Barry K."/>
            <person name="Healey A."/>
            <person name="Mamidi S."/>
            <person name="Sreedasyam A."/>
            <person name="Shu S."/>
            <person name="Feldman M."/>
            <person name="Wu J."/>
            <person name="Yu Y."/>
            <person name="Chen C."/>
            <person name="Johnson J."/>
            <person name="Rokhsar D."/>
            <person name="Baxter I."/>
            <person name="Schmutz J."/>
            <person name="Brutnell T."/>
            <person name="Kellogg E."/>
        </authorList>
    </citation>
    <scope>NUCLEOTIDE SEQUENCE [LARGE SCALE GENOMIC DNA]</scope>
</reference>
<gene>
    <name evidence="2" type="ORF">SEVIR_7G013200v2</name>
</gene>